<organism evidence="11 12">
    <name type="scientific">Sporosarcina ureilytica</name>
    <dbReference type="NCBI Taxonomy" id="298596"/>
    <lineage>
        <taxon>Bacteria</taxon>
        <taxon>Bacillati</taxon>
        <taxon>Bacillota</taxon>
        <taxon>Bacilli</taxon>
        <taxon>Bacillales</taxon>
        <taxon>Caryophanaceae</taxon>
        <taxon>Sporosarcina</taxon>
    </lineage>
</organism>
<evidence type="ECO:0000256" key="5">
    <source>
        <dbReference type="ARBA" id="ARBA00022984"/>
    </source>
</evidence>
<keyword evidence="3" id="KW-0378">Hydrolase</keyword>
<dbReference type="InterPro" id="IPR012338">
    <property type="entry name" value="Beta-lactam/transpept-like"/>
</dbReference>
<dbReference type="GO" id="GO:0008360">
    <property type="term" value="P:regulation of cell shape"/>
    <property type="evidence" value="ECO:0007669"/>
    <property type="project" value="UniProtKB-KW"/>
</dbReference>
<accession>A0A1D8JHB3</accession>
<feature type="binding site" evidence="8">
    <location>
        <position position="212"/>
    </location>
    <ligand>
        <name>substrate</name>
    </ligand>
</feature>
<protein>
    <submittedName>
        <fullName evidence="11">D-alanyl-D-alanine carboxypeptidase</fullName>
    </submittedName>
</protein>
<name>A0A1D8JHB3_9BACL</name>
<keyword evidence="5" id="KW-0573">Peptidoglycan synthesis</keyword>
<dbReference type="EMBL" id="CP017560">
    <property type="protein sequence ID" value="AOV08099.1"/>
    <property type="molecule type" value="Genomic_DNA"/>
</dbReference>
<feature type="domain" description="Peptidase S11 D-alanyl-D-alanine carboxypeptidase A N-terminal" evidence="10">
    <location>
        <begin position="25"/>
        <end position="241"/>
    </location>
</feature>
<evidence type="ECO:0000313" key="11">
    <source>
        <dbReference type="EMBL" id="AOV08099.1"/>
    </source>
</evidence>
<dbReference type="InterPro" id="IPR001967">
    <property type="entry name" value="Peptidase_S11_N"/>
</dbReference>
<dbReference type="PANTHER" id="PTHR21581:SF33">
    <property type="entry name" value="D-ALANYL-D-ALANINE CARBOXYPEPTIDASE DACB"/>
    <property type="match status" value="1"/>
</dbReference>
<keyword evidence="11" id="KW-0121">Carboxypeptidase</keyword>
<evidence type="ECO:0000256" key="3">
    <source>
        <dbReference type="ARBA" id="ARBA00022801"/>
    </source>
</evidence>
<dbReference type="PRINTS" id="PR00725">
    <property type="entry name" value="DADACBPTASE1"/>
</dbReference>
<reference evidence="11 12" key="1">
    <citation type="submission" date="2016-09" db="EMBL/GenBank/DDBJ databases">
        <title>Complete genome sequence of the Lysinibacillus sphaericus LMG 22257, a specie of Bacillus with ureolytic activity that can effectively biodeposit calcium carbonate.</title>
        <authorList>
            <person name="Yan W."/>
        </authorList>
    </citation>
    <scope>NUCLEOTIDE SEQUENCE [LARGE SCALE GENOMIC DNA]</scope>
    <source>
        <strain evidence="11 12">LMG 22257</strain>
    </source>
</reference>
<evidence type="ECO:0000256" key="6">
    <source>
        <dbReference type="ARBA" id="ARBA00023316"/>
    </source>
</evidence>
<evidence type="ECO:0000259" key="10">
    <source>
        <dbReference type="Pfam" id="PF00768"/>
    </source>
</evidence>
<feature type="active site" description="Acyl-ester intermediate" evidence="7">
    <location>
        <position position="52"/>
    </location>
</feature>
<dbReference type="GO" id="GO:0006508">
    <property type="term" value="P:proteolysis"/>
    <property type="evidence" value="ECO:0007669"/>
    <property type="project" value="InterPro"/>
</dbReference>
<sequence>MKRASMLVLLVSLFVLFGGKTVKAGSSWAVIDADTGRLLMGSNENVQLPIASLTKIWTAFTMLESGVSLGETTMSPAAASAEGSSIYLEQGTIVGVESLLYGLMLRSGNDAAYALAEYAGGSVEGFVDLMNEKALYYGLNDTYFTNPSGLHDDQHLSTAYETALMMRYAMQNEKFREIASTPMYTFKLGETTYSWANKHRLVRSQDTAIAGKTGFTKAAGRTLVTYFEKDNKRVIVVTLNDGDDWNTHLSLAEKAFSTYRIETVSKKGTYAILPGVQGELKKPIQMLLKKGEAKEISHILQIPRGGDKESIGQWTVYFEREPVLSTEILLSR</sequence>
<dbReference type="AlphaFoldDB" id="A0A1D8JHB3"/>
<evidence type="ECO:0000313" key="12">
    <source>
        <dbReference type="Proteomes" id="UP000185746"/>
    </source>
</evidence>
<evidence type="ECO:0000256" key="2">
    <source>
        <dbReference type="ARBA" id="ARBA00022729"/>
    </source>
</evidence>
<proteinExistence type="inferred from homology"/>
<dbReference type="RefSeq" id="WP_075528242.1">
    <property type="nucleotide sequence ID" value="NZ_CP017560.1"/>
</dbReference>
<dbReference type="Proteomes" id="UP000185746">
    <property type="component" value="Chromosome"/>
</dbReference>
<dbReference type="PANTHER" id="PTHR21581">
    <property type="entry name" value="D-ALANYL-D-ALANINE CARBOXYPEPTIDASE"/>
    <property type="match status" value="1"/>
</dbReference>
<evidence type="ECO:0000256" key="9">
    <source>
        <dbReference type="RuleBase" id="RU004016"/>
    </source>
</evidence>
<feature type="active site" description="Proton acceptor" evidence="7">
    <location>
        <position position="55"/>
    </location>
</feature>
<evidence type="ECO:0000256" key="8">
    <source>
        <dbReference type="PIRSR" id="PIRSR618044-2"/>
    </source>
</evidence>
<evidence type="ECO:0000256" key="7">
    <source>
        <dbReference type="PIRSR" id="PIRSR618044-1"/>
    </source>
</evidence>
<keyword evidence="2" id="KW-0732">Signal</keyword>
<dbReference type="SUPFAM" id="SSF56601">
    <property type="entry name" value="beta-lactamase/transpeptidase-like"/>
    <property type="match status" value="1"/>
</dbReference>
<keyword evidence="11" id="KW-0645">Protease</keyword>
<keyword evidence="4" id="KW-0133">Cell shape</keyword>
<dbReference type="GO" id="GO:0071555">
    <property type="term" value="P:cell wall organization"/>
    <property type="evidence" value="ECO:0007669"/>
    <property type="project" value="UniProtKB-KW"/>
</dbReference>
<evidence type="ECO:0000256" key="4">
    <source>
        <dbReference type="ARBA" id="ARBA00022960"/>
    </source>
</evidence>
<keyword evidence="6" id="KW-0961">Cell wall biogenesis/degradation</keyword>
<gene>
    <name evidence="11" type="ORF">BI350_11490</name>
</gene>
<keyword evidence="12" id="KW-1185">Reference proteome</keyword>
<dbReference type="InterPro" id="IPR018044">
    <property type="entry name" value="Peptidase_S11"/>
</dbReference>
<feature type="active site" evidence="7">
    <location>
        <position position="107"/>
    </location>
</feature>
<comment type="similarity">
    <text evidence="1 9">Belongs to the peptidase S11 family.</text>
</comment>
<evidence type="ECO:0000256" key="1">
    <source>
        <dbReference type="ARBA" id="ARBA00007164"/>
    </source>
</evidence>
<dbReference type="GO" id="GO:0009252">
    <property type="term" value="P:peptidoglycan biosynthetic process"/>
    <property type="evidence" value="ECO:0007669"/>
    <property type="project" value="UniProtKB-KW"/>
</dbReference>
<dbReference type="KEGG" id="surl:BI350_11490"/>
<dbReference type="Pfam" id="PF00768">
    <property type="entry name" value="Peptidase_S11"/>
    <property type="match status" value="1"/>
</dbReference>
<dbReference type="GO" id="GO:0009002">
    <property type="term" value="F:serine-type D-Ala-D-Ala carboxypeptidase activity"/>
    <property type="evidence" value="ECO:0007669"/>
    <property type="project" value="InterPro"/>
</dbReference>
<dbReference type="Gene3D" id="3.40.710.10">
    <property type="entry name" value="DD-peptidase/beta-lactamase superfamily"/>
    <property type="match status" value="1"/>
</dbReference>